<name>A0A919HZM8_KLEPN</name>
<dbReference type="SUPFAM" id="SSF69279">
    <property type="entry name" value="Phage tail proteins"/>
    <property type="match status" value="1"/>
</dbReference>
<evidence type="ECO:0000313" key="2">
    <source>
        <dbReference type="EMBL" id="GHK57498.1"/>
    </source>
</evidence>
<gene>
    <name evidence="2" type="ORF">KPZU09_72340</name>
</gene>
<comment type="caution">
    <text evidence="2">The sequence shown here is derived from an EMBL/GenBank/DDBJ whole genome shotgun (WGS) entry which is preliminary data.</text>
</comment>
<dbReference type="AlphaFoldDB" id="A0A919HZM8"/>
<dbReference type="Proteomes" id="UP000655094">
    <property type="component" value="Unassembled WGS sequence"/>
</dbReference>
<dbReference type="Pfam" id="PF05954">
    <property type="entry name" value="Phage_GPD"/>
    <property type="match status" value="1"/>
</dbReference>
<accession>A0A919HZM8</accession>
<dbReference type="EMBL" id="BNFF01000002">
    <property type="protein sequence ID" value="GHK57498.1"/>
    <property type="molecule type" value="Genomic_DNA"/>
</dbReference>
<reference evidence="2" key="1">
    <citation type="submission" date="2020-10" db="EMBL/GenBank/DDBJ databases">
        <title>Genome Sequence of ESBL Producing Zambian Clinical Strains.</title>
        <authorList>
            <person name="Shawa M."/>
            <person name="Furuta Y."/>
            <person name="Simbotwe M."/>
            <person name="Mulenga E."/>
            <person name="Mubanga M."/>
            <person name="Mulenga G."/>
            <person name="Kaile C."/>
            <person name="Zorigt T."/>
            <person name="Hang'ombe B."/>
            <person name="Higashi H."/>
        </authorList>
    </citation>
    <scope>NUCLEOTIDE SEQUENCE</scope>
    <source>
        <strain evidence="2">Zam_UTH_09</strain>
    </source>
</reference>
<proteinExistence type="predicted"/>
<dbReference type="Gene3D" id="2.30.110.50">
    <property type="match status" value="1"/>
</dbReference>
<protein>
    <submittedName>
        <fullName evidence="2">Uncharacterized protein</fullName>
    </submittedName>
</protein>
<feature type="region of interest" description="Disordered" evidence="1">
    <location>
        <begin position="108"/>
        <end position="131"/>
    </location>
</feature>
<sequence>MDNWSALFDGQSRYVLEINNSPLRPDVLRFRGREALSEPFSWDIEFTTLQANIPPEQVLMKYASLRMRGGKNVHGMVTRLEWLSTSKDQSHYRLTLPPGAPRVHPAVRRISEPVRPGGGGAGAAPARAGRG</sequence>
<organism evidence="2 3">
    <name type="scientific">Klebsiella pneumoniae</name>
    <dbReference type="NCBI Taxonomy" id="573"/>
    <lineage>
        <taxon>Bacteria</taxon>
        <taxon>Pseudomonadati</taxon>
        <taxon>Pseudomonadota</taxon>
        <taxon>Gammaproteobacteria</taxon>
        <taxon>Enterobacterales</taxon>
        <taxon>Enterobacteriaceae</taxon>
        <taxon>Klebsiella/Raoultella group</taxon>
        <taxon>Klebsiella</taxon>
        <taxon>Klebsiella pneumoniae complex</taxon>
    </lineage>
</organism>
<evidence type="ECO:0000313" key="3">
    <source>
        <dbReference type="Proteomes" id="UP000655094"/>
    </source>
</evidence>
<evidence type="ECO:0000256" key="1">
    <source>
        <dbReference type="SAM" id="MobiDB-lite"/>
    </source>
</evidence>